<name>A0AAV4VD51_CAEEX</name>
<gene>
    <name evidence="1" type="ORF">CEXT_15371</name>
</gene>
<evidence type="ECO:0000313" key="2">
    <source>
        <dbReference type="Proteomes" id="UP001054945"/>
    </source>
</evidence>
<accession>A0AAV4VD51</accession>
<proteinExistence type="predicted"/>
<comment type="caution">
    <text evidence="1">The sequence shown here is derived from an EMBL/GenBank/DDBJ whole genome shotgun (WGS) entry which is preliminary data.</text>
</comment>
<keyword evidence="2" id="KW-1185">Reference proteome</keyword>
<reference evidence="1 2" key="1">
    <citation type="submission" date="2021-06" db="EMBL/GenBank/DDBJ databases">
        <title>Caerostris extrusa draft genome.</title>
        <authorList>
            <person name="Kono N."/>
            <person name="Arakawa K."/>
        </authorList>
    </citation>
    <scope>NUCLEOTIDE SEQUENCE [LARGE SCALE GENOMIC DNA]</scope>
</reference>
<evidence type="ECO:0000313" key="1">
    <source>
        <dbReference type="EMBL" id="GIY67929.1"/>
    </source>
</evidence>
<dbReference type="EMBL" id="BPLR01014296">
    <property type="protein sequence ID" value="GIY67929.1"/>
    <property type="molecule type" value="Genomic_DNA"/>
</dbReference>
<dbReference type="Proteomes" id="UP001054945">
    <property type="component" value="Unassembled WGS sequence"/>
</dbReference>
<protein>
    <submittedName>
        <fullName evidence="1">Uncharacterized protein</fullName>
    </submittedName>
</protein>
<organism evidence="1 2">
    <name type="scientific">Caerostris extrusa</name>
    <name type="common">Bark spider</name>
    <name type="synonym">Caerostris bankana</name>
    <dbReference type="NCBI Taxonomy" id="172846"/>
    <lineage>
        <taxon>Eukaryota</taxon>
        <taxon>Metazoa</taxon>
        <taxon>Ecdysozoa</taxon>
        <taxon>Arthropoda</taxon>
        <taxon>Chelicerata</taxon>
        <taxon>Arachnida</taxon>
        <taxon>Araneae</taxon>
        <taxon>Araneomorphae</taxon>
        <taxon>Entelegynae</taxon>
        <taxon>Araneoidea</taxon>
        <taxon>Araneidae</taxon>
        <taxon>Caerostris</taxon>
    </lineage>
</organism>
<sequence>MPEMLLRMEGLLFCSRSSCSHVFGQISERAQASKTRLSAAPAAKYLVRSVGEHKREQNTTFRKVMDDIYLREEGSNVDEGIDGYGGPLETIVVRISKCLLLISKEWPSTSGGGMDIYPFKRRRAQKKVMPKKLLGMEGLLFCSRNHVFGQISERAQARAKHDFPESNG</sequence>
<dbReference type="AlphaFoldDB" id="A0AAV4VD51"/>